<dbReference type="OrthoDB" id="1751327at2759"/>
<name>A0A2Z7CN02_9LAMI</name>
<gene>
    <name evidence="2" type="ORF">F511_11938</name>
</gene>
<dbReference type="Proteomes" id="UP000250235">
    <property type="component" value="Unassembled WGS sequence"/>
</dbReference>
<protein>
    <submittedName>
        <fullName evidence="2">Uncharacterized protein</fullName>
    </submittedName>
</protein>
<evidence type="ECO:0000256" key="1">
    <source>
        <dbReference type="SAM" id="MobiDB-lite"/>
    </source>
</evidence>
<dbReference type="EMBL" id="KQ994702">
    <property type="protein sequence ID" value="KZV47735.1"/>
    <property type="molecule type" value="Genomic_DNA"/>
</dbReference>
<evidence type="ECO:0000313" key="3">
    <source>
        <dbReference type="Proteomes" id="UP000250235"/>
    </source>
</evidence>
<organism evidence="2 3">
    <name type="scientific">Dorcoceras hygrometricum</name>
    <dbReference type="NCBI Taxonomy" id="472368"/>
    <lineage>
        <taxon>Eukaryota</taxon>
        <taxon>Viridiplantae</taxon>
        <taxon>Streptophyta</taxon>
        <taxon>Embryophyta</taxon>
        <taxon>Tracheophyta</taxon>
        <taxon>Spermatophyta</taxon>
        <taxon>Magnoliopsida</taxon>
        <taxon>eudicotyledons</taxon>
        <taxon>Gunneridae</taxon>
        <taxon>Pentapetalae</taxon>
        <taxon>asterids</taxon>
        <taxon>lamiids</taxon>
        <taxon>Lamiales</taxon>
        <taxon>Gesneriaceae</taxon>
        <taxon>Didymocarpoideae</taxon>
        <taxon>Trichosporeae</taxon>
        <taxon>Loxocarpinae</taxon>
        <taxon>Dorcoceras</taxon>
    </lineage>
</organism>
<feature type="region of interest" description="Disordered" evidence="1">
    <location>
        <begin position="38"/>
        <end position="148"/>
    </location>
</feature>
<proteinExistence type="predicted"/>
<sequence>MIKHDVRLEEPTDYRAAVNKSLHGEQDWKVIEEDRQLKRQAFQNKDHRKSKKPNKNQQGFDQQPLRATVLPAPATNAGALPDGPPPGPASPNLTSLGPNHGRTREHDPGEGNAPRGRRTHNRRCEIGAQPAMDHQTPSKADYFRNFEW</sequence>
<keyword evidence="3" id="KW-1185">Reference proteome</keyword>
<dbReference type="AlphaFoldDB" id="A0A2Z7CN02"/>
<evidence type="ECO:0000313" key="2">
    <source>
        <dbReference type="EMBL" id="KZV47735.1"/>
    </source>
</evidence>
<reference evidence="2 3" key="1">
    <citation type="journal article" date="2015" name="Proc. Natl. Acad. Sci. U.S.A.">
        <title>The resurrection genome of Boea hygrometrica: A blueprint for survival of dehydration.</title>
        <authorList>
            <person name="Xiao L."/>
            <person name="Yang G."/>
            <person name="Zhang L."/>
            <person name="Yang X."/>
            <person name="Zhao S."/>
            <person name="Ji Z."/>
            <person name="Zhou Q."/>
            <person name="Hu M."/>
            <person name="Wang Y."/>
            <person name="Chen M."/>
            <person name="Xu Y."/>
            <person name="Jin H."/>
            <person name="Xiao X."/>
            <person name="Hu G."/>
            <person name="Bao F."/>
            <person name="Hu Y."/>
            <person name="Wan P."/>
            <person name="Li L."/>
            <person name="Deng X."/>
            <person name="Kuang T."/>
            <person name="Xiang C."/>
            <person name="Zhu J.K."/>
            <person name="Oliver M.J."/>
            <person name="He Y."/>
        </authorList>
    </citation>
    <scope>NUCLEOTIDE SEQUENCE [LARGE SCALE GENOMIC DNA]</scope>
    <source>
        <strain evidence="3">cv. XS01</strain>
    </source>
</reference>
<accession>A0A2Z7CN02</accession>